<sequence length="114" mass="11727">MRAPVDPPFAEVESGMRVVDATGAEIGRVAASRPGDPNAVTVQAPPDGAGEGLSEVETPAAPDVPPDAAARLLRAGYLRVDGTPDHYVAADQIAEVTGDVVLLKVRTDQLTSGR</sequence>
<gene>
    <name evidence="2" type="ORF">AAFH96_22970</name>
</gene>
<dbReference type="EMBL" id="JBCGDC010000074">
    <property type="protein sequence ID" value="MFB6395945.1"/>
    <property type="molecule type" value="Genomic_DNA"/>
</dbReference>
<name>A0ABV5CVC3_9ACTN</name>
<comment type="caution">
    <text evidence="2">The sequence shown here is derived from an EMBL/GenBank/DDBJ whole genome shotgun (WGS) entry which is preliminary data.</text>
</comment>
<evidence type="ECO:0000313" key="3">
    <source>
        <dbReference type="Proteomes" id="UP001582793"/>
    </source>
</evidence>
<evidence type="ECO:0000256" key="1">
    <source>
        <dbReference type="SAM" id="MobiDB-lite"/>
    </source>
</evidence>
<keyword evidence="3" id="KW-1185">Reference proteome</keyword>
<dbReference type="RefSeq" id="WP_375735577.1">
    <property type="nucleotide sequence ID" value="NZ_JBCGDC010000074.1"/>
</dbReference>
<reference evidence="2 3" key="1">
    <citation type="submission" date="2024-04" db="EMBL/GenBank/DDBJ databases">
        <title>Polymorphospora sp. isolated from Baiyangdian Lake in Xiong'an New Area.</title>
        <authorList>
            <person name="Zhang X."/>
            <person name="Liu J."/>
        </authorList>
    </citation>
    <scope>NUCLEOTIDE SEQUENCE [LARGE SCALE GENOMIC DNA]</scope>
    <source>
        <strain evidence="2 3">2-325</strain>
    </source>
</reference>
<accession>A0ABV5CVC3</accession>
<dbReference type="Proteomes" id="UP001582793">
    <property type="component" value="Unassembled WGS sequence"/>
</dbReference>
<proteinExistence type="predicted"/>
<organism evidence="2 3">
    <name type="scientific">Polymorphospora lycopeni</name>
    <dbReference type="NCBI Taxonomy" id="3140240"/>
    <lineage>
        <taxon>Bacteria</taxon>
        <taxon>Bacillati</taxon>
        <taxon>Actinomycetota</taxon>
        <taxon>Actinomycetes</taxon>
        <taxon>Micromonosporales</taxon>
        <taxon>Micromonosporaceae</taxon>
        <taxon>Polymorphospora</taxon>
    </lineage>
</organism>
<protein>
    <submittedName>
        <fullName evidence="2">Uncharacterized protein</fullName>
    </submittedName>
</protein>
<feature type="region of interest" description="Disordered" evidence="1">
    <location>
        <begin position="29"/>
        <end position="63"/>
    </location>
</feature>
<evidence type="ECO:0000313" key="2">
    <source>
        <dbReference type="EMBL" id="MFB6395945.1"/>
    </source>
</evidence>